<keyword evidence="2" id="KW-1185">Reference proteome</keyword>
<name>A0AAW3ZQL9_9GAMM</name>
<dbReference type="AlphaFoldDB" id="A0AAW3ZQL9"/>
<evidence type="ECO:0000313" key="2">
    <source>
        <dbReference type="Proteomes" id="UP000613768"/>
    </source>
</evidence>
<dbReference type="EMBL" id="JACYTR010000051">
    <property type="protein sequence ID" value="MBD8527424.1"/>
    <property type="molecule type" value="Genomic_DNA"/>
</dbReference>
<dbReference type="RefSeq" id="WP_192030845.1">
    <property type="nucleotide sequence ID" value="NZ_JACYTR010000051.1"/>
</dbReference>
<accession>A0AAW3ZQL9</accession>
<comment type="caution">
    <text evidence="1">The sequence shown here is derived from an EMBL/GenBank/DDBJ whole genome shotgun (WGS) entry which is preliminary data.</text>
</comment>
<sequence length="103" mass="11373">MARKYKFPDPKSCKLKDRAVLCTAERMLAIYNQAKEIDAKRISKSVRSWFAAEAQAAGWAGVHFLPEVQSGHGAGCVLFIPPQQINVSIKVTKQTLILAAETE</sequence>
<reference evidence="1 2" key="1">
    <citation type="submission" date="2020-09" db="EMBL/GenBank/DDBJ databases">
        <title>Pseudoxanthomonas sp. CAU 1598 isolated from sand of Yaerae Beach.</title>
        <authorList>
            <person name="Kim W."/>
        </authorList>
    </citation>
    <scope>NUCLEOTIDE SEQUENCE [LARGE SCALE GENOMIC DNA]</scope>
    <source>
        <strain evidence="1 2">CAU 1598</strain>
    </source>
</reference>
<evidence type="ECO:0008006" key="3">
    <source>
        <dbReference type="Google" id="ProtNLM"/>
    </source>
</evidence>
<gene>
    <name evidence="1" type="ORF">IFO71_16900</name>
</gene>
<proteinExistence type="predicted"/>
<dbReference type="Proteomes" id="UP000613768">
    <property type="component" value="Unassembled WGS sequence"/>
</dbReference>
<organism evidence="1 2">
    <name type="scientific">Pseudomarimonas arenosa</name>
    <dbReference type="NCBI Taxonomy" id="2774145"/>
    <lineage>
        <taxon>Bacteria</taxon>
        <taxon>Pseudomonadati</taxon>
        <taxon>Pseudomonadota</taxon>
        <taxon>Gammaproteobacteria</taxon>
        <taxon>Lysobacterales</taxon>
        <taxon>Lysobacteraceae</taxon>
        <taxon>Pseudomarimonas</taxon>
    </lineage>
</organism>
<protein>
    <recommendedName>
        <fullName evidence="3">RES domain-containing protein</fullName>
    </recommendedName>
</protein>
<evidence type="ECO:0000313" key="1">
    <source>
        <dbReference type="EMBL" id="MBD8527424.1"/>
    </source>
</evidence>